<dbReference type="SUPFAM" id="SSF51735">
    <property type="entry name" value="NAD(P)-binding Rossmann-fold domains"/>
    <property type="match status" value="1"/>
</dbReference>
<feature type="domain" description="Enoyl reductase (ER)" evidence="1">
    <location>
        <begin position="10"/>
        <end position="311"/>
    </location>
</feature>
<dbReference type="EMBL" id="RJVO01000003">
    <property type="protein sequence ID" value="ROH90984.1"/>
    <property type="molecule type" value="Genomic_DNA"/>
</dbReference>
<dbReference type="InterPro" id="IPR052733">
    <property type="entry name" value="Chloroplast_QOR"/>
</dbReference>
<name>A0A3N0VE93_9GAMM</name>
<dbReference type="SMART" id="SM00829">
    <property type="entry name" value="PKS_ER"/>
    <property type="match status" value="1"/>
</dbReference>
<evidence type="ECO:0000313" key="3">
    <source>
        <dbReference type="Proteomes" id="UP000282106"/>
    </source>
</evidence>
<dbReference type="GO" id="GO:0016491">
    <property type="term" value="F:oxidoreductase activity"/>
    <property type="evidence" value="ECO:0007669"/>
    <property type="project" value="InterPro"/>
</dbReference>
<dbReference type="Pfam" id="PF13602">
    <property type="entry name" value="ADH_zinc_N_2"/>
    <property type="match status" value="1"/>
</dbReference>
<evidence type="ECO:0000259" key="1">
    <source>
        <dbReference type="SMART" id="SM00829"/>
    </source>
</evidence>
<dbReference type="InterPro" id="IPR020843">
    <property type="entry name" value="ER"/>
</dbReference>
<keyword evidence="3" id="KW-1185">Reference proteome</keyword>
<reference evidence="2 3" key="1">
    <citation type="submission" date="2018-10" db="EMBL/GenBank/DDBJ databases">
        <authorList>
            <person name="Chen W.-M."/>
        </authorList>
    </citation>
    <scope>NUCLEOTIDE SEQUENCE [LARGE SCALE GENOMIC DNA]</scope>
    <source>
        <strain evidence="2 3">THS-13</strain>
    </source>
</reference>
<dbReference type="Pfam" id="PF08240">
    <property type="entry name" value="ADH_N"/>
    <property type="match status" value="1"/>
</dbReference>
<organism evidence="2 3">
    <name type="scientific">Stagnimonas aquatica</name>
    <dbReference type="NCBI Taxonomy" id="2689987"/>
    <lineage>
        <taxon>Bacteria</taxon>
        <taxon>Pseudomonadati</taxon>
        <taxon>Pseudomonadota</taxon>
        <taxon>Gammaproteobacteria</taxon>
        <taxon>Nevskiales</taxon>
        <taxon>Nevskiaceae</taxon>
        <taxon>Stagnimonas</taxon>
    </lineage>
</organism>
<dbReference type="SUPFAM" id="SSF50129">
    <property type="entry name" value="GroES-like"/>
    <property type="match status" value="1"/>
</dbReference>
<gene>
    <name evidence="2" type="ORF">ED208_08395</name>
</gene>
<dbReference type="InterPro" id="IPR011032">
    <property type="entry name" value="GroES-like_sf"/>
</dbReference>
<dbReference type="CDD" id="cd08267">
    <property type="entry name" value="MDR1"/>
    <property type="match status" value="1"/>
</dbReference>
<sequence>MQVIEYDRYGGPEVIELRDRSEPQPAAGEVLVRIHAAALNPKDALVRSGKFKRLAGPGFPKRMGYDLAGEVAAVGEGVRGYTPGQPVYGMIQSWRAGAFAEYVALPADELAPRPAGLDYAQAAAIPLAAQTALQALRDLAGVRPGDRVAIHGASGGVGTLAVQIAKALGARVSAICGADSAELVRGLGADEVFDYRQTDPARLPGRYQAYFDVFGNQRYGAVKPLLTARGCYVSTVPSARNIRDHLLTRLSPLKRARLVVVRSKRADLEQLSEWVAQGRLKPLIAARLPLAETARAHAMIQGKNTHGKIVLDIP</sequence>
<dbReference type="AlphaFoldDB" id="A0A3N0VE93"/>
<evidence type="ECO:0000313" key="2">
    <source>
        <dbReference type="EMBL" id="ROH90984.1"/>
    </source>
</evidence>
<dbReference type="RefSeq" id="WP_123211439.1">
    <property type="nucleotide sequence ID" value="NZ_RJVO01000003.1"/>
</dbReference>
<dbReference type="InParanoid" id="A0A3N0VE93"/>
<dbReference type="Gene3D" id="3.40.50.720">
    <property type="entry name" value="NAD(P)-binding Rossmann-like Domain"/>
    <property type="match status" value="1"/>
</dbReference>
<protein>
    <submittedName>
        <fullName evidence="2">NAD(P)-dependent alcohol dehydrogenase</fullName>
    </submittedName>
</protein>
<dbReference type="Gene3D" id="3.90.180.10">
    <property type="entry name" value="Medium-chain alcohol dehydrogenases, catalytic domain"/>
    <property type="match status" value="1"/>
</dbReference>
<proteinExistence type="predicted"/>
<dbReference type="Proteomes" id="UP000282106">
    <property type="component" value="Unassembled WGS sequence"/>
</dbReference>
<comment type="caution">
    <text evidence="2">The sequence shown here is derived from an EMBL/GenBank/DDBJ whole genome shotgun (WGS) entry which is preliminary data.</text>
</comment>
<accession>A0A3N0VE93</accession>
<dbReference type="InterPro" id="IPR013154">
    <property type="entry name" value="ADH-like_N"/>
</dbReference>
<dbReference type="InterPro" id="IPR036291">
    <property type="entry name" value="NAD(P)-bd_dom_sf"/>
</dbReference>
<dbReference type="PANTHER" id="PTHR44013">
    <property type="entry name" value="ZINC-TYPE ALCOHOL DEHYDROGENASE-LIKE PROTEIN C16A3.02C"/>
    <property type="match status" value="1"/>
</dbReference>
<dbReference type="PANTHER" id="PTHR44013:SF1">
    <property type="entry name" value="ZINC-TYPE ALCOHOL DEHYDROGENASE-LIKE PROTEIN C16A3.02C"/>
    <property type="match status" value="1"/>
</dbReference>